<comment type="caution">
    <text evidence="1">The sequence shown here is derived from an EMBL/GenBank/DDBJ whole genome shotgun (WGS) entry which is preliminary data.</text>
</comment>
<gene>
    <name evidence="1" type="ORF">IAB71_04545</name>
</gene>
<protein>
    <submittedName>
        <fullName evidence="1">Uncharacterized protein</fullName>
    </submittedName>
</protein>
<reference evidence="1" key="1">
    <citation type="submission" date="2020-10" db="EMBL/GenBank/DDBJ databases">
        <authorList>
            <person name="Gilroy R."/>
        </authorList>
    </citation>
    <scope>NUCLEOTIDE SEQUENCE</scope>
    <source>
        <strain evidence="1">CHK188-20938</strain>
    </source>
</reference>
<sequence length="97" mass="11287">MGERYKRYSTANDVMKEFLIYGAKLTEMGFPILPAVQAHHSDTIDFRSGLNRSFKGHHNTSCNFYIDDEKFNCLFSTPDKYLNYLKLFQCVLGLLLH</sequence>
<proteinExistence type="predicted"/>
<evidence type="ECO:0000313" key="1">
    <source>
        <dbReference type="EMBL" id="HIV25048.1"/>
    </source>
</evidence>
<evidence type="ECO:0000313" key="2">
    <source>
        <dbReference type="Proteomes" id="UP000824169"/>
    </source>
</evidence>
<dbReference type="Proteomes" id="UP000824169">
    <property type="component" value="Unassembled WGS sequence"/>
</dbReference>
<organism evidence="1 2">
    <name type="scientific">Candidatus Scatomonas pullistercoris</name>
    <dbReference type="NCBI Taxonomy" id="2840920"/>
    <lineage>
        <taxon>Bacteria</taxon>
        <taxon>Bacillati</taxon>
        <taxon>Bacillota</taxon>
        <taxon>Clostridia</taxon>
        <taxon>Lachnospirales</taxon>
        <taxon>Lachnospiraceae</taxon>
        <taxon>Lachnospiraceae incertae sedis</taxon>
        <taxon>Candidatus Scatomonas</taxon>
    </lineage>
</organism>
<name>A0A9D1TAF9_9FIRM</name>
<dbReference type="AlphaFoldDB" id="A0A9D1TAF9"/>
<accession>A0A9D1TAF9</accession>
<reference evidence="1" key="2">
    <citation type="journal article" date="2021" name="PeerJ">
        <title>Extensive microbial diversity within the chicken gut microbiome revealed by metagenomics and culture.</title>
        <authorList>
            <person name="Gilroy R."/>
            <person name="Ravi A."/>
            <person name="Getino M."/>
            <person name="Pursley I."/>
            <person name="Horton D.L."/>
            <person name="Alikhan N.F."/>
            <person name="Baker D."/>
            <person name="Gharbi K."/>
            <person name="Hall N."/>
            <person name="Watson M."/>
            <person name="Adriaenssens E.M."/>
            <person name="Foster-Nyarko E."/>
            <person name="Jarju S."/>
            <person name="Secka A."/>
            <person name="Antonio M."/>
            <person name="Oren A."/>
            <person name="Chaudhuri R.R."/>
            <person name="La Ragione R."/>
            <person name="Hildebrand F."/>
            <person name="Pallen M.J."/>
        </authorList>
    </citation>
    <scope>NUCLEOTIDE SEQUENCE</scope>
    <source>
        <strain evidence="1">CHK188-20938</strain>
    </source>
</reference>
<dbReference type="EMBL" id="DVOO01000013">
    <property type="protein sequence ID" value="HIV25048.1"/>
    <property type="molecule type" value="Genomic_DNA"/>
</dbReference>